<dbReference type="AlphaFoldDB" id="A0ABD3D3D8"/>
<gene>
    <name evidence="2" type="ORF">CASFOL_020078</name>
</gene>
<dbReference type="EMBL" id="JAVIJP010000027">
    <property type="protein sequence ID" value="KAL3635531.1"/>
    <property type="molecule type" value="Genomic_DNA"/>
</dbReference>
<feature type="chain" id="PRO_5044826008" evidence="1">
    <location>
        <begin position="28"/>
        <end position="94"/>
    </location>
</feature>
<accession>A0ABD3D3D8</accession>
<evidence type="ECO:0000313" key="3">
    <source>
        <dbReference type="Proteomes" id="UP001632038"/>
    </source>
</evidence>
<protein>
    <submittedName>
        <fullName evidence="2">Uncharacterized protein</fullName>
    </submittedName>
</protein>
<proteinExistence type="predicted"/>
<evidence type="ECO:0000256" key="1">
    <source>
        <dbReference type="SAM" id="SignalP"/>
    </source>
</evidence>
<organism evidence="2 3">
    <name type="scientific">Castilleja foliolosa</name>
    <dbReference type="NCBI Taxonomy" id="1961234"/>
    <lineage>
        <taxon>Eukaryota</taxon>
        <taxon>Viridiplantae</taxon>
        <taxon>Streptophyta</taxon>
        <taxon>Embryophyta</taxon>
        <taxon>Tracheophyta</taxon>
        <taxon>Spermatophyta</taxon>
        <taxon>Magnoliopsida</taxon>
        <taxon>eudicotyledons</taxon>
        <taxon>Gunneridae</taxon>
        <taxon>Pentapetalae</taxon>
        <taxon>asterids</taxon>
        <taxon>lamiids</taxon>
        <taxon>Lamiales</taxon>
        <taxon>Orobanchaceae</taxon>
        <taxon>Pedicularideae</taxon>
        <taxon>Castillejinae</taxon>
        <taxon>Castilleja</taxon>
    </lineage>
</organism>
<keyword evidence="1" id="KW-0732">Signal</keyword>
<feature type="signal peptide" evidence="1">
    <location>
        <begin position="1"/>
        <end position="27"/>
    </location>
</feature>
<name>A0ABD3D3D8_9LAMI</name>
<keyword evidence="3" id="KW-1185">Reference proteome</keyword>
<reference evidence="3" key="1">
    <citation type="journal article" date="2024" name="IScience">
        <title>Strigolactones Initiate the Formation of Haustorium-like Structures in Castilleja.</title>
        <authorList>
            <person name="Buerger M."/>
            <person name="Peterson D."/>
            <person name="Chory J."/>
        </authorList>
    </citation>
    <scope>NUCLEOTIDE SEQUENCE [LARGE SCALE GENOMIC DNA]</scope>
</reference>
<evidence type="ECO:0000313" key="2">
    <source>
        <dbReference type="EMBL" id="KAL3635531.1"/>
    </source>
</evidence>
<sequence>MYKMVSVSKSFCILFVIILSVSNVLQASDVTRGFGGRLLFDADSNKLCTAGLGMCEGGKVACISKCNYQYGTRNPTGYCSFIGYIELCYCAYHC</sequence>
<comment type="caution">
    <text evidence="2">The sequence shown here is derived from an EMBL/GenBank/DDBJ whole genome shotgun (WGS) entry which is preliminary data.</text>
</comment>
<dbReference type="Proteomes" id="UP001632038">
    <property type="component" value="Unassembled WGS sequence"/>
</dbReference>